<protein>
    <submittedName>
        <fullName evidence="1">Uncharacterized protein</fullName>
    </submittedName>
</protein>
<organism evidence="1 2">
    <name type="scientific">Bauhinia variegata</name>
    <name type="common">Purple orchid tree</name>
    <name type="synonym">Phanera variegata</name>
    <dbReference type="NCBI Taxonomy" id="167791"/>
    <lineage>
        <taxon>Eukaryota</taxon>
        <taxon>Viridiplantae</taxon>
        <taxon>Streptophyta</taxon>
        <taxon>Embryophyta</taxon>
        <taxon>Tracheophyta</taxon>
        <taxon>Spermatophyta</taxon>
        <taxon>Magnoliopsida</taxon>
        <taxon>eudicotyledons</taxon>
        <taxon>Gunneridae</taxon>
        <taxon>Pentapetalae</taxon>
        <taxon>rosids</taxon>
        <taxon>fabids</taxon>
        <taxon>Fabales</taxon>
        <taxon>Fabaceae</taxon>
        <taxon>Cercidoideae</taxon>
        <taxon>Cercideae</taxon>
        <taxon>Bauhiniinae</taxon>
        <taxon>Bauhinia</taxon>
    </lineage>
</organism>
<name>A0ACB9L9E3_BAUVA</name>
<evidence type="ECO:0000313" key="1">
    <source>
        <dbReference type="EMBL" id="KAI4306150.1"/>
    </source>
</evidence>
<dbReference type="EMBL" id="CM039437">
    <property type="protein sequence ID" value="KAI4306150.1"/>
    <property type="molecule type" value="Genomic_DNA"/>
</dbReference>
<dbReference type="Proteomes" id="UP000828941">
    <property type="component" value="Chromosome 12"/>
</dbReference>
<reference evidence="1 2" key="1">
    <citation type="journal article" date="2022" name="DNA Res.">
        <title>Chromosomal-level genome assembly of the orchid tree Bauhinia variegata (Leguminosae; Cercidoideae) supports the allotetraploid origin hypothesis of Bauhinia.</title>
        <authorList>
            <person name="Zhong Y."/>
            <person name="Chen Y."/>
            <person name="Zheng D."/>
            <person name="Pang J."/>
            <person name="Liu Y."/>
            <person name="Luo S."/>
            <person name="Meng S."/>
            <person name="Qian L."/>
            <person name="Wei D."/>
            <person name="Dai S."/>
            <person name="Zhou R."/>
        </authorList>
    </citation>
    <scope>NUCLEOTIDE SEQUENCE [LARGE SCALE GENOMIC DNA]</scope>
    <source>
        <strain evidence="1">BV-YZ2020</strain>
    </source>
</reference>
<keyword evidence="2" id="KW-1185">Reference proteome</keyword>
<accession>A0ACB9L9E3</accession>
<gene>
    <name evidence="1" type="ORF">L6164_029451</name>
</gene>
<comment type="caution">
    <text evidence="1">The sequence shown here is derived from an EMBL/GenBank/DDBJ whole genome shotgun (WGS) entry which is preliminary data.</text>
</comment>
<sequence>MEGVGSRLGRASSRYGTPAVFSGPVRRWKKKWVQVSSPSLSYQNSQSQSLSNANNDNGGSRLFLCRWTPITAPSTTTVGATENSSSVEQEEPPRRKFRYTPISVLEEQKKLEIRNGEYEAVTETEKSIARGANVSLEIPGKLNSNEITEKETQDSDTKQLDLDLGLNSSS</sequence>
<proteinExistence type="predicted"/>
<evidence type="ECO:0000313" key="2">
    <source>
        <dbReference type="Proteomes" id="UP000828941"/>
    </source>
</evidence>